<dbReference type="GO" id="GO:0005634">
    <property type="term" value="C:nucleus"/>
    <property type="evidence" value="ECO:0007669"/>
    <property type="project" value="TreeGrafter"/>
</dbReference>
<keyword evidence="1" id="KW-0479">Metal-binding</keyword>
<dbReference type="InterPro" id="IPR013087">
    <property type="entry name" value="Znf_C2H2_type"/>
</dbReference>
<keyword evidence="4" id="KW-0862">Zinc</keyword>
<dbReference type="FunFam" id="3.30.160.60:FF:000534">
    <property type="entry name" value="zinc finger protein 674"/>
    <property type="match status" value="1"/>
</dbReference>
<organism evidence="9 10">
    <name type="scientific">Elysia crispata</name>
    <name type="common">lettuce slug</name>
    <dbReference type="NCBI Taxonomy" id="231223"/>
    <lineage>
        <taxon>Eukaryota</taxon>
        <taxon>Metazoa</taxon>
        <taxon>Spiralia</taxon>
        <taxon>Lophotrochozoa</taxon>
        <taxon>Mollusca</taxon>
        <taxon>Gastropoda</taxon>
        <taxon>Heterobranchia</taxon>
        <taxon>Euthyneura</taxon>
        <taxon>Panpulmonata</taxon>
        <taxon>Sacoglossa</taxon>
        <taxon>Placobranchoidea</taxon>
        <taxon>Plakobranchidae</taxon>
        <taxon>Elysia</taxon>
    </lineage>
</organism>
<feature type="domain" description="C2H2-type" evidence="8">
    <location>
        <begin position="992"/>
        <end position="1020"/>
    </location>
</feature>
<feature type="domain" description="C2H2-type" evidence="8">
    <location>
        <begin position="960"/>
        <end position="987"/>
    </location>
</feature>
<evidence type="ECO:0000256" key="4">
    <source>
        <dbReference type="ARBA" id="ARBA00022833"/>
    </source>
</evidence>
<evidence type="ECO:0000313" key="9">
    <source>
        <dbReference type="EMBL" id="KAK3707385.1"/>
    </source>
</evidence>
<protein>
    <recommendedName>
        <fullName evidence="8">C2H2-type domain-containing protein</fullName>
    </recommendedName>
</protein>
<evidence type="ECO:0000313" key="10">
    <source>
        <dbReference type="Proteomes" id="UP001283361"/>
    </source>
</evidence>
<dbReference type="PROSITE" id="PS50157">
    <property type="entry name" value="ZINC_FINGER_C2H2_2"/>
    <property type="match status" value="10"/>
</dbReference>
<feature type="domain" description="C2H2-type" evidence="8">
    <location>
        <begin position="22"/>
        <end position="52"/>
    </location>
</feature>
<evidence type="ECO:0000256" key="7">
    <source>
        <dbReference type="SAM" id="MobiDB-lite"/>
    </source>
</evidence>
<keyword evidence="3 6" id="KW-0863">Zinc-finger</keyword>
<accession>A0AAE1CLR3</accession>
<evidence type="ECO:0000256" key="3">
    <source>
        <dbReference type="ARBA" id="ARBA00022771"/>
    </source>
</evidence>
<evidence type="ECO:0000256" key="1">
    <source>
        <dbReference type="ARBA" id="ARBA00022723"/>
    </source>
</evidence>
<feature type="domain" description="C2H2-type" evidence="8">
    <location>
        <begin position="934"/>
        <end position="961"/>
    </location>
</feature>
<dbReference type="Pfam" id="PF00096">
    <property type="entry name" value="zf-C2H2"/>
    <property type="match status" value="2"/>
</dbReference>
<reference evidence="9" key="1">
    <citation type="journal article" date="2023" name="G3 (Bethesda)">
        <title>A reference genome for the long-term kleptoplast-retaining sea slug Elysia crispata morphotype clarki.</title>
        <authorList>
            <person name="Eastman K.E."/>
            <person name="Pendleton A.L."/>
            <person name="Shaikh M.A."/>
            <person name="Suttiyut T."/>
            <person name="Ogas R."/>
            <person name="Tomko P."/>
            <person name="Gavelis G."/>
            <person name="Widhalm J.R."/>
            <person name="Wisecaver J.H."/>
        </authorList>
    </citation>
    <scope>NUCLEOTIDE SEQUENCE</scope>
    <source>
        <strain evidence="9">ECLA1</strain>
    </source>
</reference>
<feature type="domain" description="C2H2-type" evidence="8">
    <location>
        <begin position="1022"/>
        <end position="1050"/>
    </location>
</feature>
<feature type="compositionally biased region" description="Polar residues" evidence="7">
    <location>
        <begin position="108"/>
        <end position="132"/>
    </location>
</feature>
<comment type="caution">
    <text evidence="9">The sequence shown here is derived from an EMBL/GenBank/DDBJ whole genome shotgun (WGS) entry which is preliminary data.</text>
</comment>
<feature type="region of interest" description="Disordered" evidence="7">
    <location>
        <begin position="679"/>
        <end position="699"/>
    </location>
</feature>
<dbReference type="AlphaFoldDB" id="A0AAE1CLR3"/>
<evidence type="ECO:0000256" key="5">
    <source>
        <dbReference type="ARBA" id="ARBA00023242"/>
    </source>
</evidence>
<dbReference type="Proteomes" id="UP001283361">
    <property type="component" value="Unassembled WGS sequence"/>
</dbReference>
<dbReference type="PROSITE" id="PS00028">
    <property type="entry name" value="ZINC_FINGER_C2H2_1"/>
    <property type="match status" value="9"/>
</dbReference>
<dbReference type="PANTHER" id="PTHR24393:SF34">
    <property type="entry name" value="PR_SET DOMAIN 13"/>
    <property type="match status" value="1"/>
</dbReference>
<feature type="domain" description="C2H2-type" evidence="8">
    <location>
        <begin position="774"/>
        <end position="802"/>
    </location>
</feature>
<evidence type="ECO:0000259" key="8">
    <source>
        <dbReference type="PROSITE" id="PS50157"/>
    </source>
</evidence>
<dbReference type="SMART" id="SM00355">
    <property type="entry name" value="ZnF_C2H2"/>
    <property type="match status" value="13"/>
</dbReference>
<feature type="domain" description="C2H2-type" evidence="8">
    <location>
        <begin position="1051"/>
        <end position="1079"/>
    </location>
</feature>
<sequence length="1198" mass="134263">MSVVTCGVTLSEVLVAIGDSYWRCVSCHLRFPKLTSIDEHVRQKHEHRDEKSCFTSVNPIPLASNPKLDSAVCTVSLEDDVVNSLSPVPAVFKINLDNPGSEKRPNMGSDSDGANVQNSCSPTVSPKSSTELVPSKCQTMFEKIEKIGHLNNSNVENMSPFSSESTVTSDINNDVNHKALPISGSQSEQQDDCEDMEGFDGDENVSKAMLASMLSLLEKGLEMDDISNVFQNWDSVSPEFFEQQLLNHCDLSDYPPDSIDDTCTLGDFSKEDHNSSKDAPIHVQSPSCINQTGKVSGARSLKETEQKNDNRIHLEVSSANQIGNISLVGESRDYNVGYKSSTSAVFEKTSSEFYTMGFSDSVNRETVPEFEGENIVSEEHQTETSASRLTVKNLMKFPTKQSKIYDLMSSLLLKETQTDSSEDAAYCDSKLRNNIEVGLLRSKKSDGNSDTTESSVYENRGPNISSLSSSILLPSQSAGDEVPNTKPSLHCDAKRGYLPTKNSRMCSDHFKKSKSQTGFRFKQTTNSSSSQLSSCLDHCHPLKTPTFTKSSSFTENSGKPQTSNAVVIPKIVNKSYEITVGGTSETTISHREKTDALKIFGTCLPSSSDQSILKHMEDRTNDNLCDTTERSPKLHGPVAAELNQKAGMEIANHEMYDDKSKKNKSRIVKSLMKVVSTDLAPSPNMNQTQSKNSRSCHRTPNKTAALMSIQEGYILKKAKIDTKDSQEAVNWLTVPSSDAKVAQGSSTRTSLGTSPSELMCNASVMPNQESKTKYICTICDASFSSSGALQRHMKVNFASTKPCECKICHQKFHCLSLLSVHLYKCHEGLGTPKCLMCYAKCSSMKYLLQHVRKHQKTAAEKVRRRQQQLSSSSRESIKSKHWRCGKCNLILLNRKQVIKAHVCVVSKTCKQCNMEFHSVSSFKLHMASHQGLMFECNICGEFFKNTTSRDRHRLTHKGNFLCQICGRQFAHQHLLTKHLKIHTQVRKASPPLTCVECNKVYKCKRSFQRHINVVHLGMDYQFKCFYCQHQFLTSNQLREHVAWQHFGEKPHHCRYCDKTFVCRPTMIRHERNEHTGSKPYKCRFCPEAFVEKKLLDIHEAKQHTLVFPYKCDVCGKGFVQRSYLRSHMLTHMNHKPHQCDICGSCFSKPCHLKRHTVTCLKKRCNTTKKTSMNINSDAPFLSPQNSSYAVSLLTKYPP</sequence>
<dbReference type="EMBL" id="JAWDGP010007719">
    <property type="protein sequence ID" value="KAK3707385.1"/>
    <property type="molecule type" value="Genomic_DNA"/>
</dbReference>
<dbReference type="Gene3D" id="3.30.160.60">
    <property type="entry name" value="Classic Zinc Finger"/>
    <property type="match status" value="8"/>
</dbReference>
<keyword evidence="2" id="KW-0677">Repeat</keyword>
<feature type="compositionally biased region" description="Polar residues" evidence="7">
    <location>
        <begin position="683"/>
        <end position="693"/>
    </location>
</feature>
<name>A0AAE1CLR3_9GAST</name>
<dbReference type="Pfam" id="PF13894">
    <property type="entry name" value="zf-C2H2_4"/>
    <property type="match status" value="1"/>
</dbReference>
<feature type="region of interest" description="Disordered" evidence="7">
    <location>
        <begin position="95"/>
        <end position="132"/>
    </location>
</feature>
<dbReference type="GO" id="GO:0008270">
    <property type="term" value="F:zinc ion binding"/>
    <property type="evidence" value="ECO:0007669"/>
    <property type="project" value="UniProtKB-KW"/>
</dbReference>
<evidence type="ECO:0000256" key="6">
    <source>
        <dbReference type="PROSITE-ProRule" id="PRU00042"/>
    </source>
</evidence>
<dbReference type="GO" id="GO:0001228">
    <property type="term" value="F:DNA-binding transcription activator activity, RNA polymerase II-specific"/>
    <property type="evidence" value="ECO:0007669"/>
    <property type="project" value="TreeGrafter"/>
</dbReference>
<feature type="domain" description="C2H2-type" evidence="8">
    <location>
        <begin position="1109"/>
        <end position="1136"/>
    </location>
</feature>
<proteinExistence type="predicted"/>
<dbReference type="InterPro" id="IPR036236">
    <property type="entry name" value="Znf_C2H2_sf"/>
</dbReference>
<feature type="region of interest" description="Disordered" evidence="7">
    <location>
        <begin position="442"/>
        <end position="461"/>
    </location>
</feature>
<gene>
    <name evidence="9" type="ORF">RRG08_034443</name>
</gene>
<keyword evidence="10" id="KW-1185">Reference proteome</keyword>
<keyword evidence="5" id="KW-0539">Nucleus</keyword>
<feature type="domain" description="C2H2-type" evidence="8">
    <location>
        <begin position="907"/>
        <end position="931"/>
    </location>
</feature>
<feature type="domain" description="C2H2-type" evidence="8">
    <location>
        <begin position="1080"/>
        <end position="1108"/>
    </location>
</feature>
<dbReference type="PANTHER" id="PTHR24393">
    <property type="entry name" value="ZINC FINGER PROTEIN"/>
    <property type="match status" value="1"/>
</dbReference>
<feature type="compositionally biased region" description="Polar residues" evidence="7">
    <location>
        <begin position="448"/>
        <end position="457"/>
    </location>
</feature>
<dbReference type="GO" id="GO:0000978">
    <property type="term" value="F:RNA polymerase II cis-regulatory region sequence-specific DNA binding"/>
    <property type="evidence" value="ECO:0007669"/>
    <property type="project" value="TreeGrafter"/>
</dbReference>
<dbReference type="SUPFAM" id="SSF57667">
    <property type="entry name" value="beta-beta-alpha zinc fingers"/>
    <property type="match status" value="6"/>
</dbReference>
<evidence type="ECO:0000256" key="2">
    <source>
        <dbReference type="ARBA" id="ARBA00022737"/>
    </source>
</evidence>